<dbReference type="Gene3D" id="3.30.700.10">
    <property type="entry name" value="Glycoprotein, Type 4 Pilin"/>
    <property type="match status" value="1"/>
</dbReference>
<evidence type="ECO:0000313" key="5">
    <source>
        <dbReference type="EMBL" id="ENW07031.1"/>
    </source>
</evidence>
<sequence>MKSMQKGFTLIELMIVVAIIGILAAIAIPAYQSYTVRTKVTEGLTLANAAKTAVAETFSTRNSGTVAAYAGTGASVAGSYGYEYTAGENVASIAIAEITNVTAPVLNTSGVITITYAGQLATSLASTIRLVPGSGAVASATTGLPPTALVQGQPIVWGCTLASGAEAAFKYVPANCRYAN</sequence>
<keyword evidence="4" id="KW-1133">Transmembrane helix</keyword>
<dbReference type="HOGENOM" id="CLU_091705_4_0_6"/>
<evidence type="ECO:0000256" key="1">
    <source>
        <dbReference type="ARBA" id="ARBA00005233"/>
    </source>
</evidence>
<dbReference type="PANTHER" id="PTHR30093">
    <property type="entry name" value="GENERAL SECRETION PATHWAY PROTEIN G"/>
    <property type="match status" value="1"/>
</dbReference>
<keyword evidence="2" id="KW-0488">Methylation</keyword>
<evidence type="ECO:0000256" key="4">
    <source>
        <dbReference type="SAM" id="Phobius"/>
    </source>
</evidence>
<dbReference type="GO" id="GO:0007155">
    <property type="term" value="P:cell adhesion"/>
    <property type="evidence" value="ECO:0007669"/>
    <property type="project" value="InterPro"/>
</dbReference>
<dbReference type="STRING" id="262668.GCA_000931715_01636"/>
<dbReference type="Proteomes" id="UP000017670">
    <property type="component" value="Unassembled WGS sequence"/>
</dbReference>
<proteinExistence type="inferred from homology"/>
<comment type="caution">
    <text evidence="5">The sequence shown here is derived from an EMBL/GenBank/DDBJ whole genome shotgun (WGS) entry which is preliminary data.</text>
</comment>
<keyword evidence="4" id="KW-0812">Transmembrane</keyword>
<dbReference type="EMBL" id="APQL01000005">
    <property type="protein sequence ID" value="ENW07031.1"/>
    <property type="molecule type" value="Genomic_DNA"/>
</dbReference>
<protein>
    <recommendedName>
        <fullName evidence="7">Fimbrial protein</fullName>
    </recommendedName>
</protein>
<dbReference type="NCBIfam" id="TIGR02532">
    <property type="entry name" value="IV_pilin_GFxxxE"/>
    <property type="match status" value="1"/>
</dbReference>
<dbReference type="GO" id="GO:0043107">
    <property type="term" value="P:type IV pilus-dependent motility"/>
    <property type="evidence" value="ECO:0007669"/>
    <property type="project" value="TreeGrafter"/>
</dbReference>
<dbReference type="PANTHER" id="PTHR30093:SF34">
    <property type="entry name" value="PREPILIN PEPTIDASE-DEPENDENT PROTEIN D"/>
    <property type="match status" value="1"/>
</dbReference>
<feature type="transmembrane region" description="Helical" evidence="4">
    <location>
        <begin position="7"/>
        <end position="31"/>
    </location>
</feature>
<dbReference type="PROSITE" id="PS00409">
    <property type="entry name" value="PROKAR_NTER_METHYL"/>
    <property type="match status" value="1"/>
</dbReference>
<dbReference type="Pfam" id="PF00114">
    <property type="entry name" value="Pilin"/>
    <property type="match status" value="1"/>
</dbReference>
<dbReference type="InterPro" id="IPR045584">
    <property type="entry name" value="Pilin-like"/>
</dbReference>
<organism evidence="5 6">
    <name type="scientific">Acinetobacter beijerinckii CIP 110307</name>
    <dbReference type="NCBI Taxonomy" id="1217648"/>
    <lineage>
        <taxon>Bacteria</taxon>
        <taxon>Pseudomonadati</taxon>
        <taxon>Pseudomonadota</taxon>
        <taxon>Gammaproteobacteria</taxon>
        <taxon>Moraxellales</taxon>
        <taxon>Moraxellaceae</taxon>
        <taxon>Acinetobacter</taxon>
    </lineage>
</organism>
<dbReference type="AlphaFoldDB" id="N9FQ37"/>
<comment type="similarity">
    <text evidence="1 3">Belongs to the N-Me-Phe pilin family.</text>
</comment>
<dbReference type="PATRIC" id="fig|1217648.3.peg.1466"/>
<dbReference type="SUPFAM" id="SSF54523">
    <property type="entry name" value="Pili subunits"/>
    <property type="match status" value="1"/>
</dbReference>
<keyword evidence="6" id="KW-1185">Reference proteome</keyword>
<dbReference type="Pfam" id="PF07963">
    <property type="entry name" value="N_methyl"/>
    <property type="match status" value="1"/>
</dbReference>
<evidence type="ECO:0000256" key="2">
    <source>
        <dbReference type="ARBA" id="ARBA00022481"/>
    </source>
</evidence>
<evidence type="ECO:0000313" key="6">
    <source>
        <dbReference type="Proteomes" id="UP000017670"/>
    </source>
</evidence>
<dbReference type="GO" id="GO:0044096">
    <property type="term" value="C:type IV pilus"/>
    <property type="evidence" value="ECO:0007669"/>
    <property type="project" value="TreeGrafter"/>
</dbReference>
<dbReference type="InterPro" id="IPR001082">
    <property type="entry name" value="Pilin"/>
</dbReference>
<accession>N9FQ37</accession>
<reference evidence="5 6" key="1">
    <citation type="submission" date="2013-02" db="EMBL/GenBank/DDBJ databases">
        <title>The Genome Sequence of Acinetobacter beijerinckii CIP 110307.</title>
        <authorList>
            <consortium name="The Broad Institute Genome Sequencing Platform"/>
            <consortium name="The Broad Institute Genome Sequencing Center for Infectious Disease"/>
            <person name="Cerqueira G."/>
            <person name="Feldgarden M."/>
            <person name="Courvalin P."/>
            <person name="Perichon B."/>
            <person name="Grillot-Courvalin C."/>
            <person name="Clermont D."/>
            <person name="Rocha E."/>
            <person name="Yoon E.-J."/>
            <person name="Nemec A."/>
            <person name="Walker B."/>
            <person name="Young S.K."/>
            <person name="Zeng Q."/>
            <person name="Gargeya S."/>
            <person name="Fitzgerald M."/>
            <person name="Haas B."/>
            <person name="Abouelleil A."/>
            <person name="Alvarado L."/>
            <person name="Arachchi H.M."/>
            <person name="Berlin A.M."/>
            <person name="Chapman S.B."/>
            <person name="Dewar J."/>
            <person name="Goldberg J."/>
            <person name="Griggs A."/>
            <person name="Gujja S."/>
            <person name="Hansen M."/>
            <person name="Howarth C."/>
            <person name="Imamovic A."/>
            <person name="Larimer J."/>
            <person name="McCowan C."/>
            <person name="Murphy C."/>
            <person name="Neiman D."/>
            <person name="Pearson M."/>
            <person name="Priest M."/>
            <person name="Roberts A."/>
            <person name="Saif S."/>
            <person name="Shea T."/>
            <person name="Sisk P."/>
            <person name="Sykes S."/>
            <person name="Wortman J."/>
            <person name="Nusbaum C."/>
            <person name="Birren B."/>
        </authorList>
    </citation>
    <scope>NUCLEOTIDE SEQUENCE [LARGE SCALE GENOMIC DNA]</scope>
    <source>
        <strain evidence="5 6">CIP 110307</strain>
    </source>
</reference>
<name>N9FQ37_9GAMM</name>
<dbReference type="InterPro" id="IPR012902">
    <property type="entry name" value="N_methyl_site"/>
</dbReference>
<keyword evidence="3" id="KW-0281">Fimbrium</keyword>
<dbReference type="eggNOG" id="COG4969">
    <property type="taxonomic scope" value="Bacteria"/>
</dbReference>
<evidence type="ECO:0008006" key="7">
    <source>
        <dbReference type="Google" id="ProtNLM"/>
    </source>
</evidence>
<keyword evidence="4" id="KW-0472">Membrane</keyword>
<gene>
    <name evidence="5" type="ORF">F933_01491</name>
</gene>
<evidence type="ECO:0000256" key="3">
    <source>
        <dbReference type="RuleBase" id="RU000389"/>
    </source>
</evidence>